<dbReference type="AlphaFoldDB" id="A0A225MYW4"/>
<dbReference type="InterPro" id="IPR036129">
    <property type="entry name" value="Glycerate_kinase_sf"/>
</dbReference>
<dbReference type="OrthoDB" id="9774290at2"/>
<dbReference type="Pfam" id="PF02595">
    <property type="entry name" value="Gly_kinase"/>
    <property type="match status" value="1"/>
</dbReference>
<keyword evidence="6" id="KW-1185">Reference proteome</keyword>
<sequence>MRIVIAPDSYKESLSAAEVARAIEAGVLDVLPQAQTVCVPMADGGEGSLAAVAAATRAELRKAVVRDANGRDHEAEWALLPDDAAFIEIAAAAGLEQIAPNLRNPLRATSYGVGQLILQALQAGARRITIGLGGSACNDGGAGMLQALGLRLLDAQGQELPPGGAALRSLHALSADGLDPRVADTRFEVAMDVDNPLCGPQGASAVFGPQKGADARQVAELDAALAHFADVCAALMGKDERQTPGAGAAGGLGYAIKQFLGASFRPGAELVAELAGLPAALQGADLVFTGEGRMDAQTPHGKTPVGVARYAQRLGIPVFALAGSLGPGYEAVYAAGITAAFSLAPGPITLEQACREAPQLLRQRAGDIVRAWRAKAS</sequence>
<name>A0A225MYW4_9BURK</name>
<comment type="similarity">
    <text evidence="1 4">Belongs to the glycerate kinase type-1 family.</text>
</comment>
<dbReference type="GO" id="GO:0008887">
    <property type="term" value="F:glycerate kinase activity"/>
    <property type="evidence" value="ECO:0007669"/>
    <property type="project" value="UniProtKB-UniRule"/>
</dbReference>
<gene>
    <name evidence="5" type="ORF">CEY11_00750</name>
</gene>
<dbReference type="EMBL" id="NJIH01000001">
    <property type="protein sequence ID" value="OWT66304.1"/>
    <property type="molecule type" value="Genomic_DNA"/>
</dbReference>
<dbReference type="InterPro" id="IPR004381">
    <property type="entry name" value="Glycerate_kinase"/>
</dbReference>
<dbReference type="Gene3D" id="3.90.1510.10">
    <property type="entry name" value="Glycerate kinase, domain 2"/>
    <property type="match status" value="1"/>
</dbReference>
<reference evidence="6" key="1">
    <citation type="submission" date="2017-06" db="EMBL/GenBank/DDBJ databases">
        <title>Herbaspirillum phytohormonus sp. nov., isolated from the root nodule of Robinia pseudoacacia in lead-zinc mine.</title>
        <authorList>
            <person name="Fan M."/>
            <person name="Lin Y."/>
        </authorList>
    </citation>
    <scope>NUCLEOTIDE SEQUENCE [LARGE SCALE GENOMIC DNA]</scope>
    <source>
        <strain evidence="6">SC-089</strain>
    </source>
</reference>
<dbReference type="SUPFAM" id="SSF110738">
    <property type="entry name" value="Glycerate kinase I"/>
    <property type="match status" value="1"/>
</dbReference>
<dbReference type="RefSeq" id="WP_088601431.1">
    <property type="nucleotide sequence ID" value="NZ_NJIH01000001.1"/>
</dbReference>
<dbReference type="PANTHER" id="PTHR21599:SF0">
    <property type="entry name" value="GLYCERATE KINASE"/>
    <property type="match status" value="1"/>
</dbReference>
<dbReference type="InterPro" id="IPR018193">
    <property type="entry name" value="Glyc_kinase_flavodox-like_fold"/>
</dbReference>
<proteinExistence type="inferred from homology"/>
<keyword evidence="2 4" id="KW-0808">Transferase</keyword>
<dbReference type="InterPro" id="IPR018197">
    <property type="entry name" value="Glycerate_kinase_RE-like"/>
</dbReference>
<protein>
    <submittedName>
        <fullName evidence="5">Glycerate kinase</fullName>
    </submittedName>
</protein>
<evidence type="ECO:0000256" key="3">
    <source>
        <dbReference type="ARBA" id="ARBA00022777"/>
    </source>
</evidence>
<keyword evidence="3 4" id="KW-0418">Kinase</keyword>
<dbReference type="PANTHER" id="PTHR21599">
    <property type="entry name" value="GLYCERATE KINASE"/>
    <property type="match status" value="1"/>
</dbReference>
<evidence type="ECO:0000256" key="2">
    <source>
        <dbReference type="ARBA" id="ARBA00022679"/>
    </source>
</evidence>
<dbReference type="Gene3D" id="3.40.50.10350">
    <property type="entry name" value="Glycerate kinase, domain 1"/>
    <property type="match status" value="1"/>
</dbReference>
<dbReference type="PIRSF" id="PIRSF006078">
    <property type="entry name" value="GlxK"/>
    <property type="match status" value="1"/>
</dbReference>
<dbReference type="NCBIfam" id="TIGR00045">
    <property type="entry name" value="glycerate kinase"/>
    <property type="match status" value="1"/>
</dbReference>
<dbReference type="GO" id="GO:0031388">
    <property type="term" value="P:organic acid phosphorylation"/>
    <property type="evidence" value="ECO:0007669"/>
    <property type="project" value="UniProtKB-UniRule"/>
</dbReference>
<comment type="caution">
    <text evidence="5">The sequence shown here is derived from an EMBL/GenBank/DDBJ whole genome shotgun (WGS) entry which is preliminary data.</text>
</comment>
<evidence type="ECO:0000313" key="6">
    <source>
        <dbReference type="Proteomes" id="UP000214603"/>
    </source>
</evidence>
<evidence type="ECO:0000313" key="5">
    <source>
        <dbReference type="EMBL" id="OWT66304.1"/>
    </source>
</evidence>
<dbReference type="Proteomes" id="UP000214603">
    <property type="component" value="Unassembled WGS sequence"/>
</dbReference>
<accession>A0A225MYW4</accession>
<organism evidence="5 6">
    <name type="scientific">Candidimonas nitroreducens</name>
    <dbReference type="NCBI Taxonomy" id="683354"/>
    <lineage>
        <taxon>Bacteria</taxon>
        <taxon>Pseudomonadati</taxon>
        <taxon>Pseudomonadota</taxon>
        <taxon>Betaproteobacteria</taxon>
        <taxon>Burkholderiales</taxon>
        <taxon>Alcaligenaceae</taxon>
        <taxon>Candidimonas</taxon>
    </lineage>
</organism>
<evidence type="ECO:0000256" key="1">
    <source>
        <dbReference type="ARBA" id="ARBA00006284"/>
    </source>
</evidence>
<evidence type="ECO:0000256" key="4">
    <source>
        <dbReference type="PIRNR" id="PIRNR006078"/>
    </source>
</evidence>